<dbReference type="Gene3D" id="3.90.226.10">
    <property type="entry name" value="2-enoyl-CoA Hydratase, Chain A, domain 1"/>
    <property type="match status" value="1"/>
</dbReference>
<dbReference type="InterPro" id="IPR045004">
    <property type="entry name" value="ECH_dom"/>
</dbReference>
<proteinExistence type="predicted"/>
<evidence type="ECO:0000256" key="1">
    <source>
        <dbReference type="ARBA" id="ARBA00001709"/>
    </source>
</evidence>
<dbReference type="Pfam" id="PF16113">
    <property type="entry name" value="ECH_2"/>
    <property type="match status" value="1"/>
</dbReference>
<keyword evidence="3" id="KW-0378">Hydrolase</keyword>
<feature type="domain" description="Enoyl-CoA hydratase/isomerase" evidence="4">
    <location>
        <begin position="20"/>
        <end position="354"/>
    </location>
</feature>
<dbReference type="EC" id="3.1.2.4" evidence="2"/>
<dbReference type="RefSeq" id="WP_058355710.1">
    <property type="nucleotide sequence ID" value="NZ_CABKVG010000008.1"/>
</dbReference>
<dbReference type="PANTHER" id="PTHR43176:SF3">
    <property type="entry name" value="3-HYDROXYISOBUTYRYL-COA HYDROLASE, MITOCHONDRIAL"/>
    <property type="match status" value="1"/>
</dbReference>
<evidence type="ECO:0000313" key="6">
    <source>
        <dbReference type="Proteomes" id="UP000832011"/>
    </source>
</evidence>
<dbReference type="SUPFAM" id="SSF52096">
    <property type="entry name" value="ClpP/crotonase"/>
    <property type="match status" value="1"/>
</dbReference>
<gene>
    <name evidence="5" type="ORF">LVJ82_05385</name>
</gene>
<dbReference type="NCBIfam" id="NF004127">
    <property type="entry name" value="PRK05617.1"/>
    <property type="match status" value="1"/>
</dbReference>
<dbReference type="Proteomes" id="UP000832011">
    <property type="component" value="Chromosome"/>
</dbReference>
<name>A0ABY4E4U8_9NEIS</name>
<comment type="catalytic activity">
    <reaction evidence="1">
        <text>3-hydroxy-2-methylpropanoyl-CoA + H2O = 3-hydroxy-2-methylpropanoate + CoA + H(+)</text>
        <dbReference type="Rhea" id="RHEA:20888"/>
        <dbReference type="ChEBI" id="CHEBI:11805"/>
        <dbReference type="ChEBI" id="CHEBI:15377"/>
        <dbReference type="ChEBI" id="CHEBI:15378"/>
        <dbReference type="ChEBI" id="CHEBI:57287"/>
        <dbReference type="ChEBI" id="CHEBI:57340"/>
        <dbReference type="EC" id="3.1.2.4"/>
    </reaction>
</comment>
<sequence>MDTPLVLFSTQKTSHKQFIAIATLNRPKSLNAQNTALILELRSQLEAWAQDDSIAMVWLDGAGDKSFCAGGDIRELRQGVVDAADAAAAHQHVRTFFAAEYYLCEYLSRYPKPVVCWATGIVMGGGMGLASAASHTIVTETTVMAMPEISIGLYPDAGGTWFLQQFPFGSGKFLGMTGSRFNGSDALLGNLAAASRPADSRAATLQALVDADWNDEAERVVRRTLNGLDSAALPASQILAQQAAIQNVVSQASFQDALNVLASHAEQDPWLQQAHANTLAGCPTSMGLIWRLLHDLKHASLADCIEQELLVSQQCCTRPDFLEGVRALLIDKDKNPHWVKAVADVDRTWLDSFFVPSNYVSDWMTSTATDSITA</sequence>
<keyword evidence="6" id="KW-1185">Reference proteome</keyword>
<evidence type="ECO:0000256" key="3">
    <source>
        <dbReference type="ARBA" id="ARBA00022801"/>
    </source>
</evidence>
<dbReference type="CDD" id="cd06558">
    <property type="entry name" value="crotonase-like"/>
    <property type="match status" value="1"/>
</dbReference>
<evidence type="ECO:0000259" key="4">
    <source>
        <dbReference type="Pfam" id="PF16113"/>
    </source>
</evidence>
<evidence type="ECO:0000313" key="5">
    <source>
        <dbReference type="EMBL" id="UOO90411.1"/>
    </source>
</evidence>
<dbReference type="InterPro" id="IPR029045">
    <property type="entry name" value="ClpP/crotonase-like_dom_sf"/>
</dbReference>
<protein>
    <recommendedName>
        <fullName evidence="2">3-hydroxyisobutyryl-CoA hydrolase</fullName>
        <ecNumber evidence="2">3.1.2.4</ecNumber>
    </recommendedName>
</protein>
<accession>A0ABY4E4U8</accession>
<evidence type="ECO:0000256" key="2">
    <source>
        <dbReference type="ARBA" id="ARBA00011915"/>
    </source>
</evidence>
<dbReference type="PANTHER" id="PTHR43176">
    <property type="entry name" value="3-HYDROXYISOBUTYRYL-COA HYDROLASE-RELATED"/>
    <property type="match status" value="1"/>
</dbReference>
<reference evidence="5 6" key="1">
    <citation type="journal article" date="2022" name="Res Sq">
        <title>Evolution of multicellular longitudinally dividing oral cavity symbionts (Neisseriaceae).</title>
        <authorList>
            <person name="Nyongesa S."/>
            <person name="Weber P."/>
            <person name="Bernet E."/>
            <person name="Pullido F."/>
            <person name="Nieckarz M."/>
            <person name="Delaby M."/>
            <person name="Nieves C."/>
            <person name="Viehboeck T."/>
            <person name="Krause N."/>
            <person name="Rivera-Millot A."/>
            <person name="Nakamura A."/>
            <person name="Vischer N."/>
            <person name="VanNieuwenhze M."/>
            <person name="Brun Y."/>
            <person name="Cava F."/>
            <person name="Bulgheresi S."/>
            <person name="Veyrier F."/>
        </authorList>
    </citation>
    <scope>NUCLEOTIDE SEQUENCE [LARGE SCALE GENOMIC DNA]</scope>
    <source>
        <strain evidence="5 6">SN4</strain>
    </source>
</reference>
<organism evidence="5 6">
    <name type="scientific">Vitreoscilla massiliensis</name>
    <dbReference type="NCBI Taxonomy" id="1689272"/>
    <lineage>
        <taxon>Bacteria</taxon>
        <taxon>Pseudomonadati</taxon>
        <taxon>Pseudomonadota</taxon>
        <taxon>Betaproteobacteria</taxon>
        <taxon>Neisseriales</taxon>
        <taxon>Neisseriaceae</taxon>
        <taxon>Vitreoscilla</taxon>
    </lineage>
</organism>
<dbReference type="EMBL" id="CP091511">
    <property type="protein sequence ID" value="UOO90411.1"/>
    <property type="molecule type" value="Genomic_DNA"/>
</dbReference>
<dbReference type="InterPro" id="IPR032259">
    <property type="entry name" value="HIBYL-CoA-H"/>
</dbReference>